<name>A0A222K9L1_RHIML</name>
<dbReference type="InterPro" id="IPR018727">
    <property type="entry name" value="DUF2267"/>
</dbReference>
<organism evidence="1 2">
    <name type="scientific">Rhizobium meliloti</name>
    <name type="common">Ensifer meliloti</name>
    <name type="synonym">Sinorhizobium meliloti</name>
    <dbReference type="NCBI Taxonomy" id="382"/>
    <lineage>
        <taxon>Bacteria</taxon>
        <taxon>Pseudomonadati</taxon>
        <taxon>Pseudomonadota</taxon>
        <taxon>Alphaproteobacteria</taxon>
        <taxon>Hyphomicrobiales</taxon>
        <taxon>Rhizobiaceae</taxon>
        <taxon>Sinorhizobium/Ensifer group</taxon>
        <taxon>Sinorhizobium</taxon>
    </lineage>
</organism>
<dbReference type="OMA" id="RNQAYTM"/>
<dbReference type="InterPro" id="IPR038282">
    <property type="entry name" value="DUF2267_sf"/>
</dbReference>
<evidence type="ECO:0000313" key="1">
    <source>
        <dbReference type="EMBL" id="MQW32880.1"/>
    </source>
</evidence>
<dbReference type="RefSeq" id="WP_003534706.1">
    <property type="nucleotide sequence ID" value="NZ_CP009144.1"/>
</dbReference>
<dbReference type="AlphaFoldDB" id="A0A222K9L1"/>
<accession>A0A222K9L1</accession>
<sequence>MRAVTIPMEYRQASADFDRFIVDARDIAALQTTNQAYTMVQAVLYTFRRRLEISDALLFANALPPVLRAIFVADWDLEEPTLPFSERRAMTREVQAFRGNHNVSPETAIADVAAALRRNVDKTLLDRVLARLPAGAVDFWRASSE</sequence>
<gene>
    <name evidence="1" type="ORF">GHK53_08715</name>
</gene>
<dbReference type="Pfam" id="PF10025">
    <property type="entry name" value="DUF2267"/>
    <property type="match status" value="1"/>
</dbReference>
<dbReference type="Proteomes" id="UP000429484">
    <property type="component" value="Unassembled WGS sequence"/>
</dbReference>
<proteinExistence type="predicted"/>
<comment type="caution">
    <text evidence="1">The sequence shown here is derived from an EMBL/GenBank/DDBJ whole genome shotgun (WGS) entry which is preliminary data.</text>
</comment>
<evidence type="ECO:0000313" key="2">
    <source>
        <dbReference type="Proteomes" id="UP000429484"/>
    </source>
</evidence>
<protein>
    <submittedName>
        <fullName evidence="1">DUF2267 domain-containing protein</fullName>
    </submittedName>
</protein>
<dbReference type="KEGG" id="smer:DU99_07460"/>
<reference evidence="1 2" key="1">
    <citation type="journal article" date="2013" name="Genome Biol.">
        <title>Comparative genomics of the core and accessory genomes of 48 Sinorhizobium strains comprising five genospecies.</title>
        <authorList>
            <person name="Sugawara M."/>
            <person name="Epstein B."/>
            <person name="Badgley B.D."/>
            <person name="Unno T."/>
            <person name="Xu L."/>
            <person name="Reese J."/>
            <person name="Gyaneshwar P."/>
            <person name="Denny R."/>
            <person name="Mudge J."/>
            <person name="Bharti A.K."/>
            <person name="Farmer A.D."/>
            <person name="May G.D."/>
            <person name="Woodward J.E."/>
            <person name="Medigue C."/>
            <person name="Vallenet D."/>
            <person name="Lajus A."/>
            <person name="Rouy Z."/>
            <person name="Martinez-Vaz B."/>
            <person name="Tiffin P."/>
            <person name="Young N.D."/>
            <person name="Sadowsky M.J."/>
        </authorList>
    </citation>
    <scope>NUCLEOTIDE SEQUENCE [LARGE SCALE GENOMIC DNA]</scope>
    <source>
        <strain evidence="1 2">N6B1</strain>
    </source>
</reference>
<dbReference type="Gene3D" id="1.10.490.110">
    <property type="entry name" value="Uncharacterized conserved protein DUF2267"/>
    <property type="match status" value="1"/>
</dbReference>
<dbReference type="EMBL" id="WISR01000093">
    <property type="protein sequence ID" value="MQW32880.1"/>
    <property type="molecule type" value="Genomic_DNA"/>
</dbReference>